<dbReference type="AlphaFoldDB" id="A0A2P5WTY1"/>
<sequence length="102" mass="11307">MELRFSETMRSPIKSELGMSKASFSMQINELIAKCYNWALSIMHAATFSKTVNVNGVMQLGGQRFSIGGITRDDKGRWAESGAHDSYRIGSGLESRFSKGDH</sequence>
<gene>
    <name evidence="1" type="ORF">GOBAR_AA26117</name>
</gene>
<evidence type="ECO:0000313" key="1">
    <source>
        <dbReference type="EMBL" id="PPR94555.1"/>
    </source>
</evidence>
<reference evidence="1 2" key="1">
    <citation type="submission" date="2015-01" db="EMBL/GenBank/DDBJ databases">
        <title>Genome of allotetraploid Gossypium barbadense reveals genomic plasticity and fiber elongation in cotton evolution.</title>
        <authorList>
            <person name="Chen X."/>
            <person name="Liu X."/>
            <person name="Zhao B."/>
            <person name="Zheng H."/>
            <person name="Hu Y."/>
            <person name="Lu G."/>
            <person name="Yang C."/>
            <person name="Chen J."/>
            <person name="Shan C."/>
            <person name="Zhang L."/>
            <person name="Zhou Y."/>
            <person name="Wang L."/>
            <person name="Guo W."/>
            <person name="Bai Y."/>
            <person name="Ruan J."/>
            <person name="Shangguan X."/>
            <person name="Mao Y."/>
            <person name="Jiang J."/>
            <person name="Zhu Y."/>
            <person name="Lei J."/>
            <person name="Kang H."/>
            <person name="Chen S."/>
            <person name="He X."/>
            <person name="Wang R."/>
            <person name="Wang Y."/>
            <person name="Chen J."/>
            <person name="Wang L."/>
            <person name="Yu S."/>
            <person name="Wang B."/>
            <person name="Wei J."/>
            <person name="Song S."/>
            <person name="Lu X."/>
            <person name="Gao Z."/>
            <person name="Gu W."/>
            <person name="Deng X."/>
            <person name="Ma D."/>
            <person name="Wang S."/>
            <person name="Liang W."/>
            <person name="Fang L."/>
            <person name="Cai C."/>
            <person name="Zhu X."/>
            <person name="Zhou B."/>
            <person name="Zhang Y."/>
            <person name="Chen Z."/>
            <person name="Xu S."/>
            <person name="Zhu R."/>
            <person name="Wang S."/>
            <person name="Zhang T."/>
            <person name="Zhao G."/>
        </authorList>
    </citation>
    <scope>NUCLEOTIDE SEQUENCE [LARGE SCALE GENOMIC DNA]</scope>
    <source>
        <strain evidence="2">cv. Xinhai21</strain>
        <tissue evidence="1">Leaf</tissue>
    </source>
</reference>
<protein>
    <submittedName>
        <fullName evidence="1">Uncharacterized protein</fullName>
    </submittedName>
</protein>
<evidence type="ECO:0000313" key="2">
    <source>
        <dbReference type="Proteomes" id="UP000239757"/>
    </source>
</evidence>
<name>A0A2P5WTY1_GOSBA</name>
<dbReference type="Proteomes" id="UP000239757">
    <property type="component" value="Unassembled WGS sequence"/>
</dbReference>
<organism evidence="1 2">
    <name type="scientific">Gossypium barbadense</name>
    <name type="common">Sea Island cotton</name>
    <name type="synonym">Hibiscus barbadensis</name>
    <dbReference type="NCBI Taxonomy" id="3634"/>
    <lineage>
        <taxon>Eukaryota</taxon>
        <taxon>Viridiplantae</taxon>
        <taxon>Streptophyta</taxon>
        <taxon>Embryophyta</taxon>
        <taxon>Tracheophyta</taxon>
        <taxon>Spermatophyta</taxon>
        <taxon>Magnoliopsida</taxon>
        <taxon>eudicotyledons</taxon>
        <taxon>Gunneridae</taxon>
        <taxon>Pentapetalae</taxon>
        <taxon>rosids</taxon>
        <taxon>malvids</taxon>
        <taxon>Malvales</taxon>
        <taxon>Malvaceae</taxon>
        <taxon>Malvoideae</taxon>
        <taxon>Gossypium</taxon>
    </lineage>
</organism>
<dbReference type="EMBL" id="KZ666491">
    <property type="protein sequence ID" value="PPR94555.1"/>
    <property type="molecule type" value="Genomic_DNA"/>
</dbReference>
<proteinExistence type="predicted"/>
<accession>A0A2P5WTY1</accession>